<dbReference type="AlphaFoldDB" id="A0A8S1GMJ6"/>
<accession>A0A8S1GMJ6</accession>
<evidence type="ECO:0000313" key="1">
    <source>
        <dbReference type="EMBL" id="CAD6184319.1"/>
    </source>
</evidence>
<comment type="caution">
    <text evidence="1">The sequence shown here is derived from an EMBL/GenBank/DDBJ whole genome shotgun (WGS) entry which is preliminary data.</text>
</comment>
<proteinExistence type="predicted"/>
<dbReference type="EMBL" id="CAJGYM010000001">
    <property type="protein sequence ID" value="CAD6184319.1"/>
    <property type="molecule type" value="Genomic_DNA"/>
</dbReference>
<organism evidence="1 2">
    <name type="scientific">Caenorhabditis auriculariae</name>
    <dbReference type="NCBI Taxonomy" id="2777116"/>
    <lineage>
        <taxon>Eukaryota</taxon>
        <taxon>Metazoa</taxon>
        <taxon>Ecdysozoa</taxon>
        <taxon>Nematoda</taxon>
        <taxon>Chromadorea</taxon>
        <taxon>Rhabditida</taxon>
        <taxon>Rhabditina</taxon>
        <taxon>Rhabditomorpha</taxon>
        <taxon>Rhabditoidea</taxon>
        <taxon>Rhabditidae</taxon>
        <taxon>Peloderinae</taxon>
        <taxon>Caenorhabditis</taxon>
    </lineage>
</organism>
<gene>
    <name evidence="1" type="ORF">CAUJ_LOCUS238</name>
</gene>
<sequence length="105" mass="11750">MGMQVGINFGLKSSLDCSLDCKKVESAKKRALEDDITAHVVIRRKPEDGGKPVARRRPLGDRNTSFAILFTQRWAHAASSTVLGGNFRFSFHFLFAFVYLGDLCR</sequence>
<name>A0A8S1GMJ6_9PELO</name>
<evidence type="ECO:0000313" key="2">
    <source>
        <dbReference type="Proteomes" id="UP000835052"/>
    </source>
</evidence>
<reference evidence="1" key="1">
    <citation type="submission" date="2020-10" db="EMBL/GenBank/DDBJ databases">
        <authorList>
            <person name="Kikuchi T."/>
        </authorList>
    </citation>
    <scope>NUCLEOTIDE SEQUENCE</scope>
    <source>
        <strain evidence="1">NKZ352</strain>
    </source>
</reference>
<dbReference type="Proteomes" id="UP000835052">
    <property type="component" value="Unassembled WGS sequence"/>
</dbReference>
<keyword evidence="2" id="KW-1185">Reference proteome</keyword>
<protein>
    <submittedName>
        <fullName evidence="1">Uncharacterized protein</fullName>
    </submittedName>
</protein>